<feature type="compositionally biased region" description="Polar residues" evidence="3">
    <location>
        <begin position="96"/>
        <end position="110"/>
    </location>
</feature>
<feature type="compositionally biased region" description="Basic and acidic residues" evidence="3">
    <location>
        <begin position="957"/>
        <end position="969"/>
    </location>
</feature>
<evidence type="ECO:0008006" key="8">
    <source>
        <dbReference type="Google" id="ProtNLM"/>
    </source>
</evidence>
<feature type="region of interest" description="Disordered" evidence="3">
    <location>
        <begin position="1"/>
        <end position="29"/>
    </location>
</feature>
<dbReference type="SUPFAM" id="SSF48366">
    <property type="entry name" value="Ras GEF"/>
    <property type="match status" value="1"/>
</dbReference>
<evidence type="ECO:0000259" key="4">
    <source>
        <dbReference type="PROSITE" id="PS50009"/>
    </source>
</evidence>
<dbReference type="GO" id="GO:0005085">
    <property type="term" value="F:guanyl-nucleotide exchange factor activity"/>
    <property type="evidence" value="ECO:0007669"/>
    <property type="project" value="UniProtKB-KW"/>
</dbReference>
<organism evidence="6 7">
    <name type="scientific">Absidia repens</name>
    <dbReference type="NCBI Taxonomy" id="90262"/>
    <lineage>
        <taxon>Eukaryota</taxon>
        <taxon>Fungi</taxon>
        <taxon>Fungi incertae sedis</taxon>
        <taxon>Mucoromycota</taxon>
        <taxon>Mucoromycotina</taxon>
        <taxon>Mucoromycetes</taxon>
        <taxon>Mucorales</taxon>
        <taxon>Cunninghamellaceae</taxon>
        <taxon>Absidia</taxon>
    </lineage>
</organism>
<dbReference type="PROSITE" id="PS50009">
    <property type="entry name" value="RASGEF_CAT"/>
    <property type="match status" value="1"/>
</dbReference>
<feature type="compositionally biased region" description="Low complexity" evidence="3">
    <location>
        <begin position="1121"/>
        <end position="1147"/>
    </location>
</feature>
<dbReference type="InterPro" id="IPR000651">
    <property type="entry name" value="Ras-like_Gua-exchang_fac_N"/>
</dbReference>
<feature type="region of interest" description="Disordered" evidence="3">
    <location>
        <begin position="1105"/>
        <end position="1197"/>
    </location>
</feature>
<feature type="compositionally biased region" description="Polar residues" evidence="3">
    <location>
        <begin position="715"/>
        <end position="730"/>
    </location>
</feature>
<dbReference type="EMBL" id="MCGE01000008">
    <property type="protein sequence ID" value="ORZ18607.1"/>
    <property type="molecule type" value="Genomic_DNA"/>
</dbReference>
<dbReference type="OrthoDB" id="10254377at2759"/>
<feature type="compositionally biased region" description="Polar residues" evidence="3">
    <location>
        <begin position="1148"/>
        <end position="1157"/>
    </location>
</feature>
<dbReference type="Proteomes" id="UP000193560">
    <property type="component" value="Unassembled WGS sequence"/>
</dbReference>
<dbReference type="PANTHER" id="PTHR23113">
    <property type="entry name" value="GUANINE NUCLEOTIDE EXCHANGE FACTOR"/>
    <property type="match status" value="1"/>
</dbReference>
<feature type="region of interest" description="Disordered" evidence="3">
    <location>
        <begin position="1401"/>
        <end position="1452"/>
    </location>
</feature>
<feature type="region of interest" description="Disordered" evidence="3">
    <location>
        <begin position="921"/>
        <end position="1018"/>
    </location>
</feature>
<sequence length="1822" mass="201287">MSSTLLDESDLPKEFTESPLQQETAIPAPKRTRNNSIIPQQLLNDTGGGGRERAALATVFGVLEYSESKIFWERQPRANDMDTTQQELYYGHKSHATTADTRNDSTITTESSFCPPVSQSSSSPIPTQSSTSPLQQHQSTFTLLPDIPTVSRFNDILIEDENGSDLMFPANASSVLLHSSMRPVLDRSVSTTSIHSTLTTQSLMAGPNQMHTVNCLDNPDLSQQDQHQYQVSAPLLFIGYPPAVFDLLKPDDDDRIIIWGPDPKAVSASMATTTTASTSQAQESNSVPFKSKPSTLNSTADLPLSSTSSSPSTPPAPMRGFSSNTTTSVANLPSRLDHGRPRLLSGKLTDGLRKTLRSHSLMHRSSADNLKSILLLKRTFGNSKLKHQQHMNSISQSGSATTSFISPTQLCKLLILRFRWALENDEEDRRIVRIRTFVVMRHWLLNYFVHDFIPIRDLRVVLTTFLNALPSHPLVRSSPRDQRIVKGLKRVVRRLKKVYYHGTNSQRVQVIAPPPPSSDQERVEEMVRANLAHGLLRRKTALVRGVDVGGKHNGNMAVQDARRAPMVVIGNVHGNKTDFQVQNQQQQQQQPQVNDTALVTSDVSIVSSKNTTLMDTAVARAFILKENQNDQVTTAKQSYLQRMEVERKMNALSSSQDFHGSAAASQASVASDDSLESALSPGTTEIASDDDYYNDENDTGTLNSGDNCDDDDDTGSSIPHQQWKSEYQQSKLEHERRRREEEEERSRAEFFSVPETQTDNMVEIAGDGQPSLSDLYISDSRISLQRSLSSASEIITPTVSTNAIKNLDKTNGSNRQQQQQQQENQSSLNTTTENVEMTEEQAAVLASLERIDGPIRKAAIGDTSRIRRVPSSKWCQLSPDEESSASHQQSVPRMPSKGLTEDFIRKLDIADTISVDNMNDISKKVAPGSQSHSLDGRDSTMNHNGGAIGLSRHLSRKSIERRKSEKSLRDVAASDMAKLLRKSASTPSSPHHHHHNHSTADDSDIPDMPPLPDQMTNVPIDAGNGLLRHLRHKNSFTGPPAIEGQKSAFILPASMGHNDDDFEAIPYDQTVSPASMNESFAIQTPPGGHRRGLSKKFVNMVFSRSTSSPAGLSSNTEKTEVAPATPEPTTSVSSAVATPSSSAKVSTENNNFNTDNMATSLSTASTSTPATTSQQTNSVTPKKGEPVPVSPPPPSSTLVSRIAQELRESENDLEIQCDCIRCTGATTGPRACRRFSLALLTDDEKRQSMELRRRRGASIDKGNRKPTGHQVLEADNLLGETSNYSRPAIAQNGPMYLGQLNAAYSHSASDIGMHIEEIDEVDGDEKDGDSDSSSSSLSNSSTLSENIINSGHGRKYKQQEMTKRIKKHYLDVSNGSLDRLTGVSTKGDGTSLHRQAFSTTSIHSMDPSPHDLHDLAAHPQPSLSTETPAQATSDIPLPSSASTIPPWTPAHASQDMMDETTTTNGTTHYDQPGPMQYNPSSFILSYRSGKMAQQLCFIERDVLLGVDWEEMVHCRWTKMATNEATMCHSSNSQNGDIDDAHTYLSSSVGMDDQVNYTRQIRQMQLARQDGYGGIEQVIERFNTVCQWVASEIVSVQKLDLRVKVVEKFIRLAQKCRMYSNFATLVQILLGLQSPSVSRLKKTWARVGASEQRLLDELSQFTSPMRNWKHIRDNMTMVADEYGMSPTEVQVEMPGTSSSGNKGFKRTRVKIPFGGCIPFLGIYLSDLVFNSEQPPYLEPNHAHHKIYTEQTAATQSNLSPVLKQPLVNFRKHRITATVIKRVLTFQNLARRYAFDLDEEIYERCLLLDPLDAETVRRLSHAIE</sequence>
<feature type="region of interest" description="Disordered" evidence="3">
    <location>
        <begin position="868"/>
        <end position="899"/>
    </location>
</feature>
<feature type="region of interest" description="Disordered" evidence="3">
    <location>
        <begin position="805"/>
        <end position="836"/>
    </location>
</feature>
<dbReference type="GO" id="GO:0007265">
    <property type="term" value="P:Ras protein signal transduction"/>
    <property type="evidence" value="ECO:0007669"/>
    <property type="project" value="TreeGrafter"/>
</dbReference>
<evidence type="ECO:0000256" key="2">
    <source>
        <dbReference type="PROSITE-ProRule" id="PRU00168"/>
    </source>
</evidence>
<protein>
    <recommendedName>
        <fullName evidence="8">Ras guanine nucleotide exchange factor domain-containing protein</fullName>
    </recommendedName>
</protein>
<dbReference type="STRING" id="90262.A0A1X2ILH0"/>
<feature type="compositionally biased region" description="Low complexity" evidence="3">
    <location>
        <begin position="298"/>
        <end position="311"/>
    </location>
</feature>
<evidence type="ECO:0000256" key="3">
    <source>
        <dbReference type="SAM" id="MobiDB-lite"/>
    </source>
</evidence>
<dbReference type="Gene3D" id="1.10.840.10">
    <property type="entry name" value="Ras guanine-nucleotide exchange factors catalytic domain"/>
    <property type="match status" value="1"/>
</dbReference>
<keyword evidence="1 2" id="KW-0344">Guanine-nucleotide releasing factor</keyword>
<feature type="compositionally biased region" description="Polar residues" evidence="3">
    <location>
        <begin position="1105"/>
        <end position="1115"/>
    </location>
</feature>
<keyword evidence="7" id="KW-1185">Reference proteome</keyword>
<evidence type="ECO:0000256" key="1">
    <source>
        <dbReference type="ARBA" id="ARBA00022658"/>
    </source>
</evidence>
<feature type="region of interest" description="Disordered" evidence="3">
    <location>
        <begin position="270"/>
        <end position="349"/>
    </location>
</feature>
<feature type="compositionally biased region" description="Low complexity" evidence="3">
    <location>
        <begin position="111"/>
        <end position="137"/>
    </location>
</feature>
<feature type="compositionally biased region" description="Polar residues" evidence="3">
    <location>
        <begin position="805"/>
        <end position="815"/>
    </location>
</feature>
<feature type="compositionally biased region" description="Basic and acidic residues" evidence="3">
    <location>
        <begin position="731"/>
        <end position="748"/>
    </location>
</feature>
<dbReference type="InterPro" id="IPR023578">
    <property type="entry name" value="Ras_GEF_dom_sf"/>
</dbReference>
<name>A0A1X2ILH0_9FUNG</name>
<feature type="region of interest" description="Disordered" evidence="3">
    <location>
        <begin position="92"/>
        <end position="137"/>
    </location>
</feature>
<feature type="compositionally biased region" description="Basic and acidic residues" evidence="3">
    <location>
        <begin position="1248"/>
        <end position="1263"/>
    </location>
</feature>
<feature type="compositionally biased region" description="Low complexity" evidence="3">
    <location>
        <begin position="270"/>
        <end position="284"/>
    </location>
</feature>
<feature type="compositionally biased region" description="Low complexity" evidence="3">
    <location>
        <begin position="663"/>
        <end position="672"/>
    </location>
</feature>
<feature type="region of interest" description="Disordered" evidence="3">
    <location>
        <begin position="663"/>
        <end position="770"/>
    </location>
</feature>
<dbReference type="SMART" id="SM00147">
    <property type="entry name" value="RasGEF"/>
    <property type="match status" value="1"/>
</dbReference>
<feature type="domain" description="N-terminal Ras-GEF" evidence="5">
    <location>
        <begin position="358"/>
        <end position="489"/>
    </location>
</feature>
<feature type="domain" description="Ras-GEF" evidence="4">
    <location>
        <begin position="1487"/>
        <end position="1818"/>
    </location>
</feature>
<evidence type="ECO:0000259" key="5">
    <source>
        <dbReference type="PROSITE" id="PS50212"/>
    </source>
</evidence>
<feature type="compositionally biased region" description="Polar residues" evidence="3">
    <location>
        <begin position="321"/>
        <end position="331"/>
    </location>
</feature>
<feature type="compositionally biased region" description="Polar residues" evidence="3">
    <location>
        <begin position="285"/>
        <end position="297"/>
    </location>
</feature>
<dbReference type="InterPro" id="IPR001895">
    <property type="entry name" value="RASGEF_cat_dom"/>
</dbReference>
<dbReference type="GO" id="GO:0005886">
    <property type="term" value="C:plasma membrane"/>
    <property type="evidence" value="ECO:0007669"/>
    <property type="project" value="TreeGrafter"/>
</dbReference>
<dbReference type="Pfam" id="PF00617">
    <property type="entry name" value="RasGEF"/>
    <property type="match status" value="1"/>
</dbReference>
<comment type="caution">
    <text evidence="6">The sequence shown here is derived from an EMBL/GenBank/DDBJ whole genome shotgun (WGS) entry which is preliminary data.</text>
</comment>
<evidence type="ECO:0000313" key="7">
    <source>
        <dbReference type="Proteomes" id="UP000193560"/>
    </source>
</evidence>
<feature type="compositionally biased region" description="Acidic residues" evidence="3">
    <location>
        <begin position="687"/>
        <end position="698"/>
    </location>
</feature>
<dbReference type="InterPro" id="IPR008937">
    <property type="entry name" value="Ras-like_GEF"/>
</dbReference>
<reference evidence="6 7" key="1">
    <citation type="submission" date="2016-07" db="EMBL/GenBank/DDBJ databases">
        <title>Pervasive Adenine N6-methylation of Active Genes in Fungi.</title>
        <authorList>
            <consortium name="DOE Joint Genome Institute"/>
            <person name="Mondo S.J."/>
            <person name="Dannebaum R.O."/>
            <person name="Kuo R.C."/>
            <person name="Labutti K."/>
            <person name="Haridas S."/>
            <person name="Kuo A."/>
            <person name="Salamov A."/>
            <person name="Ahrendt S.R."/>
            <person name="Lipzen A."/>
            <person name="Sullivan W."/>
            <person name="Andreopoulos W.B."/>
            <person name="Clum A."/>
            <person name="Lindquist E."/>
            <person name="Daum C."/>
            <person name="Ramamoorthy G.K."/>
            <person name="Gryganskyi A."/>
            <person name="Culley D."/>
            <person name="Magnuson J.K."/>
            <person name="James T.Y."/>
            <person name="O'Malley M.A."/>
            <person name="Stajich J.E."/>
            <person name="Spatafora J.W."/>
            <person name="Visel A."/>
            <person name="Grigoriev I.V."/>
        </authorList>
    </citation>
    <scope>NUCLEOTIDE SEQUENCE [LARGE SCALE GENOMIC DNA]</scope>
    <source>
        <strain evidence="6 7">NRRL 1336</strain>
    </source>
</reference>
<dbReference type="PANTHER" id="PTHR23113:SF363">
    <property type="entry name" value="PROTEIN SON OF SEVENLESS"/>
    <property type="match status" value="1"/>
</dbReference>
<feature type="compositionally biased region" description="Low complexity" evidence="3">
    <location>
        <begin position="1331"/>
        <end position="1350"/>
    </location>
</feature>
<dbReference type="PROSITE" id="PS50212">
    <property type="entry name" value="RASGEF_NTER"/>
    <property type="match status" value="1"/>
</dbReference>
<dbReference type="InterPro" id="IPR036964">
    <property type="entry name" value="RASGEF_cat_dom_sf"/>
</dbReference>
<dbReference type="Gene3D" id="1.20.870.10">
    <property type="entry name" value="Son of sevenless (SoS) protein Chain: S domain 1"/>
    <property type="match status" value="1"/>
</dbReference>
<accession>A0A1X2ILH0</accession>
<gene>
    <name evidence="6" type="ORF">BCR42DRAFT_411255</name>
</gene>
<proteinExistence type="predicted"/>
<dbReference type="CDD" id="cd06224">
    <property type="entry name" value="REM"/>
    <property type="match status" value="1"/>
</dbReference>
<feature type="region of interest" description="Disordered" evidence="3">
    <location>
        <begin position="1322"/>
        <end position="1360"/>
    </location>
</feature>
<evidence type="ECO:0000313" key="6">
    <source>
        <dbReference type="EMBL" id="ORZ18607.1"/>
    </source>
</evidence>
<feature type="region of interest" description="Disordered" evidence="3">
    <location>
        <begin position="1248"/>
        <end position="1270"/>
    </location>
</feature>
<feature type="compositionally biased region" description="Polar residues" evidence="3">
    <location>
        <begin position="1421"/>
        <end position="1445"/>
    </location>
</feature>
<feature type="compositionally biased region" description="Low complexity" evidence="3">
    <location>
        <begin position="1158"/>
        <end position="1178"/>
    </location>
</feature>